<dbReference type="GO" id="GO:0005737">
    <property type="term" value="C:cytoplasm"/>
    <property type="evidence" value="ECO:0007669"/>
    <property type="project" value="UniProtKB-SubCell"/>
</dbReference>
<dbReference type="PANTHER" id="PTHR15952:SF11">
    <property type="entry name" value="EXPORTIN-T"/>
    <property type="match status" value="1"/>
</dbReference>
<dbReference type="Proteomes" id="UP000316079">
    <property type="component" value="Unassembled WGS sequence"/>
</dbReference>
<organism evidence="3 4">
    <name type="scientific">Danionella cerebrum</name>
    <dbReference type="NCBI Taxonomy" id="2873325"/>
    <lineage>
        <taxon>Eukaryota</taxon>
        <taxon>Metazoa</taxon>
        <taxon>Chordata</taxon>
        <taxon>Craniata</taxon>
        <taxon>Vertebrata</taxon>
        <taxon>Euteleostomi</taxon>
        <taxon>Actinopterygii</taxon>
        <taxon>Neopterygii</taxon>
        <taxon>Teleostei</taxon>
        <taxon>Ostariophysi</taxon>
        <taxon>Cypriniformes</taxon>
        <taxon>Danionidae</taxon>
        <taxon>Danioninae</taxon>
        <taxon>Danionella</taxon>
    </lineage>
</organism>
<dbReference type="InterPro" id="IPR040017">
    <property type="entry name" value="XPOT"/>
</dbReference>
<evidence type="ECO:0000313" key="3">
    <source>
        <dbReference type="EMBL" id="TRY89702.1"/>
    </source>
</evidence>
<keyword evidence="1" id="KW-0820">tRNA-binding</keyword>
<dbReference type="GO" id="GO:0016363">
    <property type="term" value="C:nuclear matrix"/>
    <property type="evidence" value="ECO:0007669"/>
    <property type="project" value="TreeGrafter"/>
</dbReference>
<dbReference type="InterPro" id="IPR011989">
    <property type="entry name" value="ARM-like"/>
</dbReference>
<dbReference type="OrthoDB" id="26399at2759"/>
<dbReference type="EMBL" id="SRMA01025940">
    <property type="protein sequence ID" value="TRY89702.1"/>
    <property type="molecule type" value="Genomic_DNA"/>
</dbReference>
<accession>A0A553QIE5</accession>
<comment type="subcellular location">
    <subcellularLocation>
        <location evidence="1">Nucleus</location>
    </subcellularLocation>
    <subcellularLocation>
        <location evidence="1">Cytoplasm</location>
    </subcellularLocation>
    <text evidence="1">Shuttles between the nucleus and the cytoplasm.</text>
</comment>
<proteinExistence type="inferred from homology"/>
<keyword evidence="1" id="KW-0963">Cytoplasm</keyword>
<evidence type="ECO:0000313" key="4">
    <source>
        <dbReference type="Proteomes" id="UP000316079"/>
    </source>
</evidence>
<reference evidence="3 4" key="1">
    <citation type="journal article" date="2019" name="Sci. Data">
        <title>Hybrid genome assembly and annotation of Danionella translucida.</title>
        <authorList>
            <person name="Kadobianskyi M."/>
            <person name="Schulze L."/>
            <person name="Schuelke M."/>
            <person name="Judkewitz B."/>
        </authorList>
    </citation>
    <scope>NUCLEOTIDE SEQUENCE [LARGE SCALE GENOMIC DNA]</scope>
    <source>
        <strain evidence="3 4">Bolton</strain>
    </source>
</reference>
<comment type="caution">
    <text evidence="3">The sequence shown here is derived from an EMBL/GenBank/DDBJ whole genome shotgun (WGS) entry which is preliminary data.</text>
</comment>
<evidence type="ECO:0000256" key="1">
    <source>
        <dbReference type="RuleBase" id="RU366037"/>
    </source>
</evidence>
<gene>
    <name evidence="3" type="ORF">DNTS_025199</name>
</gene>
<keyword evidence="1" id="KW-0539">Nucleus</keyword>
<dbReference type="Pfam" id="PF19282">
    <property type="entry name" value="Exportin-T"/>
    <property type="match status" value="1"/>
</dbReference>
<dbReference type="PANTHER" id="PTHR15952">
    <property type="entry name" value="EXPORTIN-T/LOS1"/>
    <property type="match status" value="1"/>
</dbReference>
<evidence type="ECO:0000259" key="2">
    <source>
        <dbReference type="Pfam" id="PF19282"/>
    </source>
</evidence>
<comment type="function">
    <text evidence="1">tRNA nucleus export receptor which facilitates tRNA translocation across the nuclear pore complex.</text>
</comment>
<sequence>MYPLQNQVSPFLQEIFMPLVVAIFEVLSRPAEDNDQTAALEKQMLRRSYFSFIQTIASSGMNEVMASQGVENIERVLFTIIQGAVDFPDPIAQKTCFIILSRLVELWGGKDGLVGFPDFIYKHIVPACFMAPLKPTFDLSDAQTVLGPECIQFLQEYLPSLHVSPEITQELCQVIQQPDAKVLKNYMKMRFYFEVKRFSNGSALEMCASV</sequence>
<dbReference type="Gene3D" id="1.25.10.10">
    <property type="entry name" value="Leucine-rich Repeat Variant"/>
    <property type="match status" value="1"/>
</dbReference>
<dbReference type="GO" id="GO:0000049">
    <property type="term" value="F:tRNA binding"/>
    <property type="evidence" value="ECO:0007669"/>
    <property type="project" value="UniProtKB-UniRule"/>
</dbReference>
<dbReference type="GO" id="GO:0005643">
    <property type="term" value="C:nuclear pore"/>
    <property type="evidence" value="ECO:0007669"/>
    <property type="project" value="TreeGrafter"/>
</dbReference>
<keyword evidence="1" id="KW-0813">Transport</keyword>
<dbReference type="AlphaFoldDB" id="A0A553QIE5"/>
<feature type="domain" description="Exportin-T C-terminal" evidence="2">
    <location>
        <begin position="2"/>
        <end position="188"/>
    </location>
</feature>
<name>A0A553QIE5_9TELE</name>
<dbReference type="InterPro" id="IPR045546">
    <property type="entry name" value="Exportin-T_C"/>
</dbReference>
<keyword evidence="4" id="KW-1185">Reference proteome</keyword>
<protein>
    <recommendedName>
        <fullName evidence="1">Exportin-T</fullName>
    </recommendedName>
    <alternativeName>
        <fullName evidence="1">Exportin(tRNA)</fullName>
    </alternativeName>
    <alternativeName>
        <fullName evidence="1">tRNA exportin</fullName>
    </alternativeName>
</protein>
<dbReference type="GO" id="GO:0031267">
    <property type="term" value="F:small GTPase binding"/>
    <property type="evidence" value="ECO:0007669"/>
    <property type="project" value="InterPro"/>
</dbReference>
<dbReference type="GO" id="GO:0071528">
    <property type="term" value="P:tRNA re-export from nucleus"/>
    <property type="evidence" value="ECO:0007669"/>
    <property type="project" value="UniProtKB-UniRule"/>
</dbReference>
<dbReference type="STRING" id="623744.A0A553QIE5"/>
<keyword evidence="1" id="KW-0694">RNA-binding</keyword>
<comment type="similarity">
    <text evidence="1">Belongs to the exportin family.</text>
</comment>